<proteinExistence type="predicted"/>
<organism evidence="1 2">
    <name type="scientific">Stentor coeruleus</name>
    <dbReference type="NCBI Taxonomy" id="5963"/>
    <lineage>
        <taxon>Eukaryota</taxon>
        <taxon>Sar</taxon>
        <taxon>Alveolata</taxon>
        <taxon>Ciliophora</taxon>
        <taxon>Postciliodesmatophora</taxon>
        <taxon>Heterotrichea</taxon>
        <taxon>Heterotrichida</taxon>
        <taxon>Stentoridae</taxon>
        <taxon>Stentor</taxon>
    </lineage>
</organism>
<dbReference type="EMBL" id="MPUH01001779">
    <property type="protein sequence ID" value="OMJ66229.1"/>
    <property type="molecule type" value="Genomic_DNA"/>
</dbReference>
<protein>
    <submittedName>
        <fullName evidence="1">Uncharacterized protein</fullName>
    </submittedName>
</protein>
<evidence type="ECO:0000313" key="1">
    <source>
        <dbReference type="EMBL" id="OMJ66229.1"/>
    </source>
</evidence>
<keyword evidence="2" id="KW-1185">Reference proteome</keyword>
<gene>
    <name evidence="1" type="ORF">SteCoe_37008</name>
</gene>
<comment type="caution">
    <text evidence="1">The sequence shown here is derived from an EMBL/GenBank/DDBJ whole genome shotgun (WGS) entry which is preliminary data.</text>
</comment>
<sequence>MDDASWEFLCNNSPKLVVKQRPKTPNSFFETVYDGEVHCFLSNSSNKQKLTKQPSNITKSSFRSIYREPTPQKCSSKKVSKILIAPSRILKSPLVSSYMAKPLSPLRCVKNSHISPRRFLVKGLKKLV</sequence>
<name>A0A1R2AP12_9CILI</name>
<reference evidence="1 2" key="1">
    <citation type="submission" date="2016-11" db="EMBL/GenBank/DDBJ databases">
        <title>The macronuclear genome of Stentor coeruleus: a giant cell with tiny introns.</title>
        <authorList>
            <person name="Slabodnick M."/>
            <person name="Ruby J.G."/>
            <person name="Reiff S.B."/>
            <person name="Swart E.C."/>
            <person name="Gosai S."/>
            <person name="Prabakaran S."/>
            <person name="Witkowska E."/>
            <person name="Larue G.E."/>
            <person name="Fisher S."/>
            <person name="Freeman R.M."/>
            <person name="Gunawardena J."/>
            <person name="Chu W."/>
            <person name="Stover N.A."/>
            <person name="Gregory B.D."/>
            <person name="Nowacki M."/>
            <person name="Derisi J."/>
            <person name="Roy S.W."/>
            <person name="Marshall W.F."/>
            <person name="Sood P."/>
        </authorList>
    </citation>
    <scope>NUCLEOTIDE SEQUENCE [LARGE SCALE GENOMIC DNA]</scope>
    <source>
        <strain evidence="1">WM001</strain>
    </source>
</reference>
<evidence type="ECO:0000313" key="2">
    <source>
        <dbReference type="Proteomes" id="UP000187209"/>
    </source>
</evidence>
<dbReference type="AlphaFoldDB" id="A0A1R2AP12"/>
<dbReference type="Proteomes" id="UP000187209">
    <property type="component" value="Unassembled WGS sequence"/>
</dbReference>
<accession>A0A1R2AP12</accession>